<keyword evidence="1" id="KW-0540">Nuclease</keyword>
<protein>
    <submittedName>
        <fullName evidence="4">Metallo-beta-lactamase family protein</fullName>
    </submittedName>
</protein>
<name>K1SB40_9ZZZZ</name>
<dbReference type="SUPFAM" id="SSF56281">
    <property type="entry name" value="Metallo-hydrolase/oxidoreductase"/>
    <property type="match status" value="1"/>
</dbReference>
<dbReference type="InterPro" id="IPR036866">
    <property type="entry name" value="RibonucZ/Hydroxyglut_hydro"/>
</dbReference>
<dbReference type="EMBL" id="AJWZ01009559">
    <property type="protein sequence ID" value="EKC50970.1"/>
    <property type="molecule type" value="Genomic_DNA"/>
</dbReference>
<dbReference type="PANTHER" id="PTHR43694:SF1">
    <property type="entry name" value="RIBONUCLEASE J"/>
    <property type="match status" value="1"/>
</dbReference>
<comment type="caution">
    <text evidence="4">The sequence shown here is derived from an EMBL/GenBank/DDBJ whole genome shotgun (WGS) entry which is preliminary data.</text>
</comment>
<evidence type="ECO:0000256" key="2">
    <source>
        <dbReference type="ARBA" id="ARBA00022884"/>
    </source>
</evidence>
<dbReference type="Gene3D" id="3.60.15.10">
    <property type="entry name" value="Ribonuclease Z/Hydroxyacylglutathione hydrolase-like"/>
    <property type="match status" value="1"/>
</dbReference>
<organism evidence="4">
    <name type="scientific">human gut metagenome</name>
    <dbReference type="NCBI Taxonomy" id="408170"/>
    <lineage>
        <taxon>unclassified sequences</taxon>
        <taxon>metagenomes</taxon>
        <taxon>organismal metagenomes</taxon>
    </lineage>
</organism>
<dbReference type="Gene3D" id="3.40.50.10710">
    <property type="entry name" value="Metallo-hydrolase/oxidoreductase"/>
    <property type="match status" value="1"/>
</dbReference>
<feature type="non-terminal residue" evidence="4">
    <location>
        <position position="200"/>
    </location>
</feature>
<keyword evidence="1" id="KW-0269">Exonuclease</keyword>
<dbReference type="Pfam" id="PF00753">
    <property type="entry name" value="Lactamase_B"/>
    <property type="match status" value="1"/>
</dbReference>
<dbReference type="InterPro" id="IPR001279">
    <property type="entry name" value="Metallo-B-lactamas"/>
</dbReference>
<keyword evidence="1" id="KW-0378">Hydrolase</keyword>
<gene>
    <name evidence="4" type="ORF">OBE_13842</name>
</gene>
<evidence type="ECO:0000256" key="1">
    <source>
        <dbReference type="ARBA" id="ARBA00022839"/>
    </source>
</evidence>
<dbReference type="AlphaFoldDB" id="K1SB40"/>
<accession>K1SB40</accession>
<dbReference type="InterPro" id="IPR042173">
    <property type="entry name" value="RNase_J_2"/>
</dbReference>
<reference evidence="4" key="1">
    <citation type="journal article" date="2013" name="Environ. Microbiol.">
        <title>Microbiota from the distal guts of lean and obese adolescents exhibit partial functional redundancy besides clear differences in community structure.</title>
        <authorList>
            <person name="Ferrer M."/>
            <person name="Ruiz A."/>
            <person name="Lanza F."/>
            <person name="Haange S.B."/>
            <person name="Oberbach A."/>
            <person name="Till H."/>
            <person name="Bargiela R."/>
            <person name="Campoy C."/>
            <person name="Segura M.T."/>
            <person name="Richter M."/>
            <person name="von Bergen M."/>
            <person name="Seifert J."/>
            <person name="Suarez A."/>
        </authorList>
    </citation>
    <scope>NUCLEOTIDE SEQUENCE</scope>
</reference>
<feature type="domain" description="Metallo-beta-lactamase" evidence="3">
    <location>
        <begin position="1"/>
        <end position="193"/>
    </location>
</feature>
<proteinExistence type="predicted"/>
<dbReference type="SMART" id="SM00849">
    <property type="entry name" value="Lactamase_B"/>
    <property type="match status" value="1"/>
</dbReference>
<dbReference type="PANTHER" id="PTHR43694">
    <property type="entry name" value="RIBONUCLEASE J"/>
    <property type="match status" value="1"/>
</dbReference>
<keyword evidence="2" id="KW-0694">RNA-binding</keyword>
<dbReference type="CDD" id="cd07714">
    <property type="entry name" value="RNaseJ_MBL-fold"/>
    <property type="match status" value="1"/>
</dbReference>
<evidence type="ECO:0000313" key="4">
    <source>
        <dbReference type="EMBL" id="EKC50970.1"/>
    </source>
</evidence>
<evidence type="ECO:0000259" key="3">
    <source>
        <dbReference type="SMART" id="SM00849"/>
    </source>
</evidence>
<dbReference type="GO" id="GO:0004527">
    <property type="term" value="F:exonuclease activity"/>
    <property type="evidence" value="ECO:0007669"/>
    <property type="project" value="UniProtKB-KW"/>
</dbReference>
<sequence>MTLYECGNDMMLVDCGLEFPDTEMLGVDLVIPDFTYVTENASKIRGIVITHGHEDHIGGLAYLLKQVNIPVYGTRLTIGLIEGKLKEHGILKQCSLNVANPGDHIKLGCFDVELIHVNHSIPDAVALAIKSPAGTVIQTGDFKIDTTPIDGGVIDIARLSQLGTEGVLALLSDSTNAAKPGFTESERKVGETFETQFRKA</sequence>
<dbReference type="GO" id="GO:0003723">
    <property type="term" value="F:RNA binding"/>
    <property type="evidence" value="ECO:0007669"/>
    <property type="project" value="UniProtKB-KW"/>
</dbReference>